<feature type="binding site" evidence="4">
    <location>
        <begin position="129"/>
        <end position="137"/>
    </location>
    <ligand>
        <name>ATP</name>
        <dbReference type="ChEBI" id="CHEBI:30616"/>
    </ligand>
</feature>
<dbReference type="SUPFAM" id="SSF100950">
    <property type="entry name" value="NagB/RpiA/CoA transferase-like"/>
    <property type="match status" value="1"/>
</dbReference>
<keyword evidence="5" id="KW-0460">Magnesium</keyword>
<keyword evidence="7" id="KW-1185">Reference proteome</keyword>
<name>A0A1H3WR59_9BACT</name>
<keyword evidence="6" id="KW-0436">Ligase</keyword>
<keyword evidence="2 4" id="KW-0547">Nucleotide-binding</keyword>
<evidence type="ECO:0000313" key="7">
    <source>
        <dbReference type="Proteomes" id="UP000199409"/>
    </source>
</evidence>
<keyword evidence="3 4" id="KW-0067">ATP-binding</keyword>
<evidence type="ECO:0000256" key="3">
    <source>
        <dbReference type="ARBA" id="ARBA00022840"/>
    </source>
</evidence>
<dbReference type="GO" id="GO:0005524">
    <property type="term" value="F:ATP binding"/>
    <property type="evidence" value="ECO:0007669"/>
    <property type="project" value="UniProtKB-KW"/>
</dbReference>
<evidence type="ECO:0000256" key="1">
    <source>
        <dbReference type="ARBA" id="ARBA00010638"/>
    </source>
</evidence>
<reference evidence="6 7" key="1">
    <citation type="submission" date="2016-10" db="EMBL/GenBank/DDBJ databases">
        <authorList>
            <person name="de Groot N.N."/>
        </authorList>
    </citation>
    <scope>NUCLEOTIDE SEQUENCE [LARGE SCALE GENOMIC DNA]</scope>
    <source>
        <strain evidence="6 7">DSM 7343</strain>
    </source>
</reference>
<comment type="cofactor">
    <cofactor evidence="5">
        <name>Mg(2+)</name>
        <dbReference type="ChEBI" id="CHEBI:18420"/>
    </cofactor>
</comment>
<dbReference type="Proteomes" id="UP000199409">
    <property type="component" value="Unassembled WGS sequence"/>
</dbReference>
<evidence type="ECO:0000256" key="4">
    <source>
        <dbReference type="PIRSR" id="PIRSR006806-1"/>
    </source>
</evidence>
<dbReference type="InterPro" id="IPR037171">
    <property type="entry name" value="NagB/RpiA_transferase-like"/>
</dbReference>
<keyword evidence="5" id="KW-0479">Metal-binding</keyword>
<dbReference type="Gene3D" id="3.40.50.10420">
    <property type="entry name" value="NagB/RpiA/CoA transferase-like"/>
    <property type="match status" value="1"/>
</dbReference>
<accession>A0A1H3WR59</accession>
<dbReference type="EC" id="6.3.3.2" evidence="5"/>
<dbReference type="InterPro" id="IPR024185">
    <property type="entry name" value="FTHF_cligase-like_sf"/>
</dbReference>
<organism evidence="6 7">
    <name type="scientific">Desulfuromusa kysingii</name>
    <dbReference type="NCBI Taxonomy" id="37625"/>
    <lineage>
        <taxon>Bacteria</taxon>
        <taxon>Pseudomonadati</taxon>
        <taxon>Thermodesulfobacteriota</taxon>
        <taxon>Desulfuromonadia</taxon>
        <taxon>Desulfuromonadales</taxon>
        <taxon>Geopsychrobacteraceae</taxon>
        <taxon>Desulfuromusa</taxon>
    </lineage>
</organism>
<proteinExistence type="inferred from homology"/>
<dbReference type="NCBIfam" id="TIGR02727">
    <property type="entry name" value="MTHFS_bact"/>
    <property type="match status" value="1"/>
</dbReference>
<dbReference type="GO" id="GO:0046872">
    <property type="term" value="F:metal ion binding"/>
    <property type="evidence" value="ECO:0007669"/>
    <property type="project" value="UniProtKB-KW"/>
</dbReference>
<sequence>MGKTGIRQDLIKRRKQLDLPTYLRLSQQAQSQLLNSECFDRATTIALYSAINNEVATGQIFSEARKQGKRTYYPRVNGDDLDFYEVFSPAELLPGYFGIAEPAVGAKASASQFDLIVVPGVAFDLRGNRLGYGRGFYDRQLAQQNKATISVGLSFDLQLATLLPTEDHDQTLDFIATETRFIPCPS</sequence>
<protein>
    <recommendedName>
        <fullName evidence="5">5-formyltetrahydrofolate cyclo-ligase</fullName>
        <ecNumber evidence="5">6.3.3.2</ecNumber>
    </recommendedName>
</protein>
<dbReference type="EMBL" id="FNQN01000002">
    <property type="protein sequence ID" value="SDZ89440.1"/>
    <property type="molecule type" value="Genomic_DNA"/>
</dbReference>
<dbReference type="PANTHER" id="PTHR23407:SF1">
    <property type="entry name" value="5-FORMYLTETRAHYDROFOLATE CYCLO-LIGASE"/>
    <property type="match status" value="1"/>
</dbReference>
<dbReference type="RefSeq" id="WP_092344654.1">
    <property type="nucleotide sequence ID" value="NZ_FNQN01000002.1"/>
</dbReference>
<dbReference type="STRING" id="37625.SAMN05660420_00628"/>
<evidence type="ECO:0000256" key="2">
    <source>
        <dbReference type="ARBA" id="ARBA00022741"/>
    </source>
</evidence>
<evidence type="ECO:0000256" key="5">
    <source>
        <dbReference type="RuleBase" id="RU361279"/>
    </source>
</evidence>
<dbReference type="PIRSF" id="PIRSF006806">
    <property type="entry name" value="FTHF_cligase"/>
    <property type="match status" value="1"/>
</dbReference>
<comment type="catalytic activity">
    <reaction evidence="5">
        <text>(6S)-5-formyl-5,6,7,8-tetrahydrofolate + ATP = (6R)-5,10-methenyltetrahydrofolate + ADP + phosphate</text>
        <dbReference type="Rhea" id="RHEA:10488"/>
        <dbReference type="ChEBI" id="CHEBI:30616"/>
        <dbReference type="ChEBI" id="CHEBI:43474"/>
        <dbReference type="ChEBI" id="CHEBI:57455"/>
        <dbReference type="ChEBI" id="CHEBI:57457"/>
        <dbReference type="ChEBI" id="CHEBI:456216"/>
        <dbReference type="EC" id="6.3.3.2"/>
    </reaction>
</comment>
<dbReference type="GO" id="GO:0030272">
    <property type="term" value="F:5-formyltetrahydrofolate cyclo-ligase activity"/>
    <property type="evidence" value="ECO:0007669"/>
    <property type="project" value="UniProtKB-EC"/>
</dbReference>
<dbReference type="InterPro" id="IPR002698">
    <property type="entry name" value="FTHF_cligase"/>
</dbReference>
<feature type="binding site" evidence="4">
    <location>
        <begin position="3"/>
        <end position="7"/>
    </location>
    <ligand>
        <name>ATP</name>
        <dbReference type="ChEBI" id="CHEBI:30616"/>
    </ligand>
</feature>
<comment type="similarity">
    <text evidence="1 5">Belongs to the 5-formyltetrahydrofolate cyclo-ligase family.</text>
</comment>
<dbReference type="Pfam" id="PF01812">
    <property type="entry name" value="5-FTHF_cyc-lig"/>
    <property type="match status" value="1"/>
</dbReference>
<evidence type="ECO:0000313" key="6">
    <source>
        <dbReference type="EMBL" id="SDZ89440.1"/>
    </source>
</evidence>
<dbReference type="AlphaFoldDB" id="A0A1H3WR59"/>
<dbReference type="GO" id="GO:0035999">
    <property type="term" value="P:tetrahydrofolate interconversion"/>
    <property type="evidence" value="ECO:0007669"/>
    <property type="project" value="TreeGrafter"/>
</dbReference>
<gene>
    <name evidence="6" type="ORF">SAMN05660420_00628</name>
</gene>
<dbReference type="PANTHER" id="PTHR23407">
    <property type="entry name" value="ATPASE INHIBITOR/5-FORMYLTETRAHYDROFOLATE CYCLO-LIGASE"/>
    <property type="match status" value="1"/>
</dbReference>
<dbReference type="GO" id="GO:0009396">
    <property type="term" value="P:folic acid-containing compound biosynthetic process"/>
    <property type="evidence" value="ECO:0007669"/>
    <property type="project" value="TreeGrafter"/>
</dbReference>
<feature type="binding site" evidence="4">
    <location>
        <position position="54"/>
    </location>
    <ligand>
        <name>substrate</name>
    </ligand>
</feature>
<dbReference type="OrthoDB" id="9801938at2"/>